<evidence type="ECO:0000256" key="3">
    <source>
        <dbReference type="ARBA" id="ARBA00022692"/>
    </source>
</evidence>
<reference evidence="9" key="1">
    <citation type="submission" date="2025-08" db="UniProtKB">
        <authorList>
            <consortium name="RefSeq"/>
        </authorList>
    </citation>
    <scope>IDENTIFICATION</scope>
    <source>
        <tissue evidence="9">Testes</tissue>
    </source>
</reference>
<dbReference type="Proteomes" id="UP000694865">
    <property type="component" value="Unplaced"/>
</dbReference>
<keyword evidence="6 7" id="KW-0472">Membrane</keyword>
<keyword evidence="3 7" id="KW-0812">Transmembrane</keyword>
<dbReference type="PANTHER" id="PTHR12316:SF17">
    <property type="entry name" value="NINJURIN C, ISOFORM D"/>
    <property type="match status" value="1"/>
</dbReference>
<proteinExistence type="inferred from homology"/>
<protein>
    <submittedName>
        <fullName evidence="9">Ninjurin-1-like</fullName>
    </submittedName>
</protein>
<comment type="subcellular location">
    <subcellularLocation>
        <location evidence="1">Membrane</location>
        <topology evidence="1">Multi-pass membrane protein</topology>
    </subcellularLocation>
</comment>
<dbReference type="PANTHER" id="PTHR12316">
    <property type="entry name" value="NINJURIN-RELATED"/>
    <property type="match status" value="1"/>
</dbReference>
<accession>A0ABM0M4A0</accession>
<evidence type="ECO:0000256" key="4">
    <source>
        <dbReference type="ARBA" id="ARBA00022889"/>
    </source>
</evidence>
<dbReference type="Pfam" id="PF04923">
    <property type="entry name" value="Ninjurin"/>
    <property type="match status" value="1"/>
</dbReference>
<name>A0ABM0M4A0_SACKO</name>
<evidence type="ECO:0000256" key="1">
    <source>
        <dbReference type="ARBA" id="ARBA00004141"/>
    </source>
</evidence>
<keyword evidence="8" id="KW-1185">Reference proteome</keyword>
<evidence type="ECO:0000256" key="6">
    <source>
        <dbReference type="ARBA" id="ARBA00023136"/>
    </source>
</evidence>
<evidence type="ECO:0000256" key="2">
    <source>
        <dbReference type="ARBA" id="ARBA00008141"/>
    </source>
</evidence>
<organism evidence="8 9">
    <name type="scientific">Saccoglossus kowalevskii</name>
    <name type="common">Acorn worm</name>
    <dbReference type="NCBI Taxonomy" id="10224"/>
    <lineage>
        <taxon>Eukaryota</taxon>
        <taxon>Metazoa</taxon>
        <taxon>Hemichordata</taxon>
        <taxon>Enteropneusta</taxon>
        <taxon>Harrimaniidae</taxon>
        <taxon>Saccoglossus</taxon>
    </lineage>
</organism>
<evidence type="ECO:0000256" key="7">
    <source>
        <dbReference type="SAM" id="Phobius"/>
    </source>
</evidence>
<evidence type="ECO:0000313" key="9">
    <source>
        <dbReference type="RefSeq" id="XP_006814841.1"/>
    </source>
</evidence>
<comment type="similarity">
    <text evidence="2">Belongs to the ninjurin family.</text>
</comment>
<sequence length="223" mass="25313">MAAVSVRQKMAKLISGRTPKVLLNSEHSHTNNHYRQRPILKRGDTVESEHDQRQVEYDIIKQNPEDRNQAQGALPQRREKINTQYSLLKKFNANTYASKKTVTQGMLDIALLTANTSYLNLLCQQYNSGNQPNFFWFLVTLLALSITFQLMTAILLFFKLRYNINKDEQQQRADLFNNIATLLVIVITVLNVFIASFSGSNPARNEASSATHAPVLVTLVSQD</sequence>
<dbReference type="RefSeq" id="XP_006814841.1">
    <property type="nucleotide sequence ID" value="XM_006814778.1"/>
</dbReference>
<keyword evidence="5 7" id="KW-1133">Transmembrane helix</keyword>
<dbReference type="GeneID" id="102810301"/>
<evidence type="ECO:0000256" key="5">
    <source>
        <dbReference type="ARBA" id="ARBA00022989"/>
    </source>
</evidence>
<keyword evidence="4" id="KW-0130">Cell adhesion</keyword>
<feature type="transmembrane region" description="Helical" evidence="7">
    <location>
        <begin position="179"/>
        <end position="199"/>
    </location>
</feature>
<dbReference type="InterPro" id="IPR007007">
    <property type="entry name" value="Ninjurin"/>
</dbReference>
<gene>
    <name evidence="9" type="primary">LOC102810301</name>
</gene>
<evidence type="ECO:0000313" key="8">
    <source>
        <dbReference type="Proteomes" id="UP000694865"/>
    </source>
</evidence>
<feature type="transmembrane region" description="Helical" evidence="7">
    <location>
        <begin position="134"/>
        <end position="158"/>
    </location>
</feature>